<evidence type="ECO:0000313" key="4">
    <source>
        <dbReference type="EMBL" id="OSS52086.1"/>
    </source>
</evidence>
<keyword evidence="2" id="KW-0472">Membrane</keyword>
<feature type="region of interest" description="Disordered" evidence="1">
    <location>
        <begin position="189"/>
        <end position="216"/>
    </location>
</feature>
<gene>
    <name evidence="4" type="ORF">B5807_03862</name>
</gene>
<sequence>MALLSAESLAGPGYIILNVQRGLNIVALASVVASSIVMLVKTFIISKFFFFDATSHVITAVVGIFLIVSECSLFRGFFARNWPLLSPAHGFVTLGCAMMVLGLNMLGNMNKEATSQKSLTLPFWRLLVASGILAIVIGFFNVIASYVFCDRSRGITARRVRSRGAIALSEADAESQHYDYDPKHKAFSINTHHTGSTSSRSHMGQSPPMRNGTPPMRMGSPPAMGMGAPTPRVDCGSPQLGPQESTNRLSTFAFSPISAFKSVRGSFLPSYHSTSPQKPGFLGNRPCSSIYSRTTYGGEPAKKKFWQRMAREEEPEVPRVPAEISGPMNINPQFAHLVKPNLAHHPSVRRPEADFDKI</sequence>
<feature type="compositionally biased region" description="Low complexity" evidence="1">
    <location>
        <begin position="191"/>
        <end position="202"/>
    </location>
</feature>
<organism evidence="4 5">
    <name type="scientific">Epicoccum nigrum</name>
    <name type="common">Soil fungus</name>
    <name type="synonym">Epicoccum purpurascens</name>
    <dbReference type="NCBI Taxonomy" id="105696"/>
    <lineage>
        <taxon>Eukaryota</taxon>
        <taxon>Fungi</taxon>
        <taxon>Dikarya</taxon>
        <taxon>Ascomycota</taxon>
        <taxon>Pezizomycotina</taxon>
        <taxon>Dothideomycetes</taxon>
        <taxon>Pleosporomycetidae</taxon>
        <taxon>Pleosporales</taxon>
        <taxon>Pleosporineae</taxon>
        <taxon>Didymellaceae</taxon>
        <taxon>Epicoccum</taxon>
    </lineage>
</organism>
<feature type="transmembrane region" description="Helical" evidence="2">
    <location>
        <begin position="25"/>
        <end position="45"/>
    </location>
</feature>
<dbReference type="Pfam" id="PF24535">
    <property type="entry name" value="DUF7598"/>
    <property type="match status" value="1"/>
</dbReference>
<feature type="domain" description="DUF7598" evidence="3">
    <location>
        <begin position="13"/>
        <end position="147"/>
    </location>
</feature>
<name>A0A1Y2M7L2_EPING</name>
<keyword evidence="5" id="KW-1185">Reference proteome</keyword>
<dbReference type="Proteomes" id="UP000193240">
    <property type="component" value="Unassembled WGS sequence"/>
</dbReference>
<dbReference type="InParanoid" id="A0A1Y2M7L2"/>
<evidence type="ECO:0000256" key="1">
    <source>
        <dbReference type="SAM" id="MobiDB-lite"/>
    </source>
</evidence>
<feature type="transmembrane region" description="Helical" evidence="2">
    <location>
        <begin position="57"/>
        <end position="78"/>
    </location>
</feature>
<proteinExistence type="predicted"/>
<evidence type="ECO:0000256" key="2">
    <source>
        <dbReference type="SAM" id="Phobius"/>
    </source>
</evidence>
<keyword evidence="2" id="KW-1133">Transmembrane helix</keyword>
<evidence type="ECO:0000313" key="5">
    <source>
        <dbReference type="Proteomes" id="UP000193240"/>
    </source>
</evidence>
<dbReference type="AlphaFoldDB" id="A0A1Y2M7L2"/>
<evidence type="ECO:0000259" key="3">
    <source>
        <dbReference type="Pfam" id="PF24535"/>
    </source>
</evidence>
<dbReference type="OMA" id="YARNWPL"/>
<keyword evidence="2" id="KW-0812">Transmembrane</keyword>
<feature type="transmembrane region" description="Helical" evidence="2">
    <location>
        <begin position="84"/>
        <end position="106"/>
    </location>
</feature>
<feature type="transmembrane region" description="Helical" evidence="2">
    <location>
        <begin position="126"/>
        <end position="148"/>
    </location>
</feature>
<dbReference type="OrthoDB" id="5327148at2759"/>
<protein>
    <recommendedName>
        <fullName evidence="3">DUF7598 domain-containing protein</fullName>
    </recommendedName>
</protein>
<dbReference type="EMBL" id="KZ107840">
    <property type="protein sequence ID" value="OSS52086.1"/>
    <property type="molecule type" value="Genomic_DNA"/>
</dbReference>
<reference evidence="4 5" key="1">
    <citation type="journal article" date="2017" name="Genome Announc.">
        <title>Genome sequence of the saprophytic ascomycete Epicoccum nigrum ICMP 19927 strain isolated from New Zealand.</title>
        <authorList>
            <person name="Fokin M."/>
            <person name="Fleetwood D."/>
            <person name="Weir B.S."/>
            <person name="Villas-Boas S.G."/>
        </authorList>
    </citation>
    <scope>NUCLEOTIDE SEQUENCE [LARGE SCALE GENOMIC DNA]</scope>
    <source>
        <strain evidence="4 5">ICMP 19927</strain>
    </source>
</reference>
<dbReference type="STRING" id="105696.A0A1Y2M7L2"/>
<dbReference type="InterPro" id="IPR056019">
    <property type="entry name" value="DUF7598"/>
</dbReference>
<accession>A0A1Y2M7L2</accession>